<dbReference type="EMBL" id="LIUT01000006">
    <property type="protein sequence ID" value="KOR76642.1"/>
    <property type="molecule type" value="Genomic_DNA"/>
</dbReference>
<gene>
    <name evidence="3" type="ORF">AM231_22080</name>
</gene>
<evidence type="ECO:0000256" key="1">
    <source>
        <dbReference type="SAM" id="SignalP"/>
    </source>
</evidence>
<evidence type="ECO:0000259" key="2">
    <source>
        <dbReference type="Pfam" id="PF22058"/>
    </source>
</evidence>
<feature type="domain" description="Amylopullulanase X25" evidence="2">
    <location>
        <begin position="153"/>
        <end position="219"/>
    </location>
</feature>
<dbReference type="Pfam" id="PF22058">
    <property type="entry name" value="X25_BaPul_like"/>
    <property type="match status" value="2"/>
</dbReference>
<dbReference type="InterPro" id="IPR054409">
    <property type="entry name" value="X25_BaPul-like"/>
</dbReference>
<dbReference type="InterPro" id="IPR013783">
    <property type="entry name" value="Ig-like_fold"/>
</dbReference>
<dbReference type="Proteomes" id="UP000036932">
    <property type="component" value="Unassembled WGS sequence"/>
</dbReference>
<feature type="signal peptide" evidence="1">
    <location>
        <begin position="1"/>
        <end position="33"/>
    </location>
</feature>
<accession>A0A0M1N382</accession>
<sequence length="223" mass="24321">MRMIAASKRAWSIIMIFSLVMSMLGIPPSAVHANSAPKQVTLVGDLQPALGHSLEWDPTAAVTTMKDMGNGAYSLTGLLPAGTYEYKIAIDGDWTENYGSANYTKPQGSNQGDNIVIKLDQDSEVTFYYNHGTHRIADSTYYTPLAADKLPRVIGSFQSGIGEAVNWSPADARLIMQDSDYDNMYTVTADVYGGDHEYQIALGSDAASEVYPANREALTYRKT</sequence>
<keyword evidence="1" id="KW-0732">Signal</keyword>
<feature type="chain" id="PRO_5005619870" description="Amylopullulanase X25 domain-containing protein" evidence="1">
    <location>
        <begin position="34"/>
        <end position="223"/>
    </location>
</feature>
<keyword evidence="4" id="KW-1185">Reference proteome</keyword>
<dbReference type="AlphaFoldDB" id="A0A0M1N382"/>
<evidence type="ECO:0000313" key="4">
    <source>
        <dbReference type="Proteomes" id="UP000036932"/>
    </source>
</evidence>
<organism evidence="3 4">
    <name type="scientific">Paenibacillus solani</name>
    <dbReference type="NCBI Taxonomy" id="1705565"/>
    <lineage>
        <taxon>Bacteria</taxon>
        <taxon>Bacillati</taxon>
        <taxon>Bacillota</taxon>
        <taxon>Bacilli</taxon>
        <taxon>Bacillales</taxon>
        <taxon>Paenibacillaceae</taxon>
        <taxon>Paenibacillus</taxon>
    </lineage>
</organism>
<evidence type="ECO:0000313" key="3">
    <source>
        <dbReference type="EMBL" id="KOR76642.1"/>
    </source>
</evidence>
<feature type="domain" description="Amylopullulanase X25" evidence="2">
    <location>
        <begin position="39"/>
        <end position="136"/>
    </location>
</feature>
<reference evidence="4" key="1">
    <citation type="submission" date="2015-08" db="EMBL/GenBank/DDBJ databases">
        <title>Genome sequencing project for genomic taxonomy and phylogenomics of Bacillus-like bacteria.</title>
        <authorList>
            <person name="Liu B."/>
            <person name="Wang J."/>
            <person name="Zhu Y."/>
            <person name="Liu G."/>
            <person name="Chen Q."/>
            <person name="Chen Z."/>
            <person name="Lan J."/>
            <person name="Che J."/>
            <person name="Ge C."/>
            <person name="Shi H."/>
            <person name="Pan Z."/>
            <person name="Liu X."/>
        </authorList>
    </citation>
    <scope>NUCLEOTIDE SEQUENCE [LARGE SCALE GENOMIC DNA]</scope>
    <source>
        <strain evidence="4">FJAT-22460</strain>
    </source>
</reference>
<dbReference type="SUPFAM" id="SSF81296">
    <property type="entry name" value="E set domains"/>
    <property type="match status" value="1"/>
</dbReference>
<name>A0A0M1N382_9BACL</name>
<protein>
    <recommendedName>
        <fullName evidence="2">Amylopullulanase X25 domain-containing protein</fullName>
    </recommendedName>
</protein>
<proteinExistence type="predicted"/>
<dbReference type="InterPro" id="IPR014756">
    <property type="entry name" value="Ig_E-set"/>
</dbReference>
<comment type="caution">
    <text evidence="3">The sequence shown here is derived from an EMBL/GenBank/DDBJ whole genome shotgun (WGS) entry which is preliminary data.</text>
</comment>
<dbReference type="CDD" id="cd12962">
    <property type="entry name" value="X25_BaPul_like"/>
    <property type="match status" value="1"/>
</dbReference>
<dbReference type="PATRIC" id="fig|1705565.3.peg.535"/>
<dbReference type="Gene3D" id="2.60.40.10">
    <property type="entry name" value="Immunoglobulins"/>
    <property type="match status" value="2"/>
</dbReference>